<accession>A0A7M7NTF7</accession>
<dbReference type="SUPFAM" id="SSF57716">
    <property type="entry name" value="Glucocorticoid receptor-like (DNA-binding domain)"/>
    <property type="match status" value="1"/>
</dbReference>
<dbReference type="InterPro" id="IPR027805">
    <property type="entry name" value="Transposase_HTH_dom"/>
</dbReference>
<evidence type="ECO:0000313" key="10">
    <source>
        <dbReference type="EnsemblMetazoa" id="XP_030841474"/>
    </source>
</evidence>
<evidence type="ECO:0000313" key="11">
    <source>
        <dbReference type="Proteomes" id="UP000007110"/>
    </source>
</evidence>
<name>A0A7M7NTF7_STRPU</name>
<dbReference type="PANTHER" id="PTHR23080:SF63">
    <property type="entry name" value="TICK TRANSPOSON"/>
    <property type="match status" value="1"/>
</dbReference>
<dbReference type="GeneID" id="115924037"/>
<organism evidence="10 11">
    <name type="scientific">Strongylocentrotus purpuratus</name>
    <name type="common">Purple sea urchin</name>
    <dbReference type="NCBI Taxonomy" id="7668"/>
    <lineage>
        <taxon>Eukaryota</taxon>
        <taxon>Metazoa</taxon>
        <taxon>Echinodermata</taxon>
        <taxon>Eleutherozoa</taxon>
        <taxon>Echinozoa</taxon>
        <taxon>Echinoidea</taxon>
        <taxon>Euechinoidea</taxon>
        <taxon>Echinacea</taxon>
        <taxon>Camarodonta</taxon>
        <taxon>Echinidea</taxon>
        <taxon>Strongylocentrotidae</taxon>
        <taxon>Strongylocentrotus</taxon>
    </lineage>
</organism>
<keyword evidence="2" id="KW-0479">Metal-binding</keyword>
<dbReference type="AlphaFoldDB" id="A0A7M7NTF7"/>
<reference evidence="10" key="2">
    <citation type="submission" date="2021-01" db="UniProtKB">
        <authorList>
            <consortium name="EnsemblMetazoa"/>
        </authorList>
    </citation>
    <scope>IDENTIFICATION</scope>
</reference>
<dbReference type="EnsemblMetazoa" id="XM_030985614">
    <property type="protein sequence ID" value="XP_030841474"/>
    <property type="gene ID" value="LOC115924037"/>
</dbReference>
<dbReference type="PROSITE" id="PS50950">
    <property type="entry name" value="ZF_THAP"/>
    <property type="match status" value="1"/>
</dbReference>
<evidence type="ECO:0000256" key="1">
    <source>
        <dbReference type="ARBA" id="ARBA00001968"/>
    </source>
</evidence>
<evidence type="ECO:0000256" key="4">
    <source>
        <dbReference type="ARBA" id="ARBA00022833"/>
    </source>
</evidence>
<keyword evidence="7" id="KW-0175">Coiled coil</keyword>
<dbReference type="InterPro" id="IPR027806">
    <property type="entry name" value="HARBI1_dom"/>
</dbReference>
<evidence type="ECO:0000256" key="5">
    <source>
        <dbReference type="ARBA" id="ARBA00023125"/>
    </source>
</evidence>
<dbReference type="GO" id="GO:0008270">
    <property type="term" value="F:zinc ion binding"/>
    <property type="evidence" value="ECO:0007669"/>
    <property type="project" value="UniProtKB-KW"/>
</dbReference>
<keyword evidence="3 6" id="KW-0863">Zinc-finger</keyword>
<dbReference type="RefSeq" id="XP_030841474.1">
    <property type="nucleotide sequence ID" value="XM_030985614.1"/>
</dbReference>
<evidence type="ECO:0000256" key="7">
    <source>
        <dbReference type="SAM" id="Coils"/>
    </source>
</evidence>
<evidence type="ECO:0000256" key="8">
    <source>
        <dbReference type="SAM" id="MobiDB-lite"/>
    </source>
</evidence>
<dbReference type="InParanoid" id="A0A7M7NTF7"/>
<reference evidence="11" key="1">
    <citation type="submission" date="2015-02" db="EMBL/GenBank/DDBJ databases">
        <title>Genome sequencing for Strongylocentrotus purpuratus.</title>
        <authorList>
            <person name="Murali S."/>
            <person name="Liu Y."/>
            <person name="Vee V."/>
            <person name="English A."/>
            <person name="Wang M."/>
            <person name="Skinner E."/>
            <person name="Han Y."/>
            <person name="Muzny D.M."/>
            <person name="Worley K.C."/>
            <person name="Gibbs R.A."/>
        </authorList>
    </citation>
    <scope>NUCLEOTIDE SEQUENCE</scope>
</reference>
<protein>
    <recommendedName>
        <fullName evidence="9">THAP-type domain-containing protein</fullName>
    </recommendedName>
</protein>
<keyword evidence="5 6" id="KW-0238">DNA-binding</keyword>
<dbReference type="PANTHER" id="PTHR23080">
    <property type="entry name" value="THAP DOMAIN PROTEIN"/>
    <property type="match status" value="1"/>
</dbReference>
<dbReference type="Pfam" id="PF13613">
    <property type="entry name" value="HTH_Tnp_4"/>
    <property type="match status" value="1"/>
</dbReference>
<evidence type="ECO:0000256" key="6">
    <source>
        <dbReference type="PROSITE-ProRule" id="PRU00309"/>
    </source>
</evidence>
<feature type="compositionally biased region" description="Polar residues" evidence="8">
    <location>
        <begin position="121"/>
        <end position="145"/>
    </location>
</feature>
<comment type="cofactor">
    <cofactor evidence="1">
        <name>a divalent metal cation</name>
        <dbReference type="ChEBI" id="CHEBI:60240"/>
    </cofactor>
</comment>
<dbReference type="Pfam" id="PF05485">
    <property type="entry name" value="THAP"/>
    <property type="match status" value="1"/>
</dbReference>
<proteinExistence type="predicted"/>
<dbReference type="GO" id="GO:0003677">
    <property type="term" value="F:DNA binding"/>
    <property type="evidence" value="ECO:0007669"/>
    <property type="project" value="UniProtKB-UniRule"/>
</dbReference>
<dbReference type="InterPro" id="IPR006612">
    <property type="entry name" value="THAP_Znf"/>
</dbReference>
<dbReference type="OrthoDB" id="10020990at2759"/>
<evidence type="ECO:0000259" key="9">
    <source>
        <dbReference type="PROSITE" id="PS50950"/>
    </source>
</evidence>
<evidence type="ECO:0000256" key="2">
    <source>
        <dbReference type="ARBA" id="ARBA00022723"/>
    </source>
</evidence>
<keyword evidence="4" id="KW-0862">Zinc</keyword>
<dbReference type="KEGG" id="spu:115924037"/>
<feature type="coiled-coil region" evidence="7">
    <location>
        <begin position="156"/>
        <end position="190"/>
    </location>
</feature>
<dbReference type="Pfam" id="PF13359">
    <property type="entry name" value="DDE_Tnp_4"/>
    <property type="match status" value="1"/>
</dbReference>
<feature type="region of interest" description="Disordered" evidence="8">
    <location>
        <begin position="67"/>
        <end position="145"/>
    </location>
</feature>
<dbReference type="Proteomes" id="UP000007110">
    <property type="component" value="Unassembled WGS sequence"/>
</dbReference>
<evidence type="ECO:0000256" key="3">
    <source>
        <dbReference type="ARBA" id="ARBA00022771"/>
    </source>
</evidence>
<keyword evidence="11" id="KW-1185">Reference proteome</keyword>
<sequence>MGGGDRCAVYGCNNDRRYPERYVVKDHVNNLRFHKCTDPRNYAQWTRLLNRDMFQVTSSTRICSNHFQHGQPYPDNKHPSLHLKGYEAQPKTPSRAPPKLRDDKENEPPQPSRRDKKSKSVGVQVNPTDFDITQSSEEHNYANSNTSPQVFSQAYVNDIETQLHEATSKCEVLKQTVNDLAAKVTSLEKTLGAKKRFGIEDISSSDDLIKFYTGIPTYQQYKWLMEQVHPRAVTLHYFKGKSSLDDKNYQVLNHQKPGKKRSQSLEDELLMTLMKLRLNLREEDLAFRFGVSQSTVSLVLSTWIPFLSKELESFILWPSQEDTHKYYPNCFNKFHGTVRCIIDCTEIQIDRPTLAGSHSQVYSQYKARPTLKCLVGITPGGTISFVSKPAGGNTSDKKLVKMSNIIDKFEKGDTIMADRGFNIQDLLLEKQVKVVIPPFMRTTKATNQFTESEDVQTKTVANARIHVERAIGRMKEFGILQGPIPLTMIDLMESALVVCSAIVNMQPMLVPLNS</sequence>
<feature type="domain" description="THAP-type" evidence="9">
    <location>
        <begin position="1"/>
        <end position="82"/>
    </location>
</feature>
<dbReference type="OMA" id="CINDRRY"/>